<accession>A0ABW0LA18</accession>
<dbReference type="SUPFAM" id="SSF46689">
    <property type="entry name" value="Homeodomain-like"/>
    <property type="match status" value="2"/>
</dbReference>
<dbReference type="EMBL" id="JBHSMU010000015">
    <property type="protein sequence ID" value="MFC5462235.1"/>
    <property type="molecule type" value="Genomic_DNA"/>
</dbReference>
<dbReference type="PRINTS" id="PR00032">
    <property type="entry name" value="HTHARAC"/>
</dbReference>
<keyword evidence="1" id="KW-0805">Transcription regulation</keyword>
<dbReference type="InterPro" id="IPR020449">
    <property type="entry name" value="Tscrpt_reg_AraC-type_HTH"/>
</dbReference>
<organism evidence="5 6">
    <name type="scientific">Massilia niabensis</name>
    <dbReference type="NCBI Taxonomy" id="544910"/>
    <lineage>
        <taxon>Bacteria</taxon>
        <taxon>Pseudomonadati</taxon>
        <taxon>Pseudomonadota</taxon>
        <taxon>Betaproteobacteria</taxon>
        <taxon>Burkholderiales</taxon>
        <taxon>Oxalobacteraceae</taxon>
        <taxon>Telluria group</taxon>
        <taxon>Massilia</taxon>
    </lineage>
</organism>
<dbReference type="Gene3D" id="1.10.10.60">
    <property type="entry name" value="Homeodomain-like"/>
    <property type="match status" value="2"/>
</dbReference>
<evidence type="ECO:0000259" key="4">
    <source>
        <dbReference type="PROSITE" id="PS01124"/>
    </source>
</evidence>
<gene>
    <name evidence="5" type="ORF">ACFPN5_20700</name>
</gene>
<proteinExistence type="predicted"/>
<keyword evidence="6" id="KW-1185">Reference proteome</keyword>
<name>A0ABW0LA18_9BURK</name>
<protein>
    <submittedName>
        <fullName evidence="5">Helix-turn-helix domain-containing protein</fullName>
    </submittedName>
</protein>
<evidence type="ECO:0000256" key="1">
    <source>
        <dbReference type="ARBA" id="ARBA00023015"/>
    </source>
</evidence>
<dbReference type="InterPro" id="IPR018060">
    <property type="entry name" value="HTH_AraC"/>
</dbReference>
<feature type="domain" description="HTH araC/xylS-type" evidence="4">
    <location>
        <begin position="183"/>
        <end position="281"/>
    </location>
</feature>
<dbReference type="PANTHER" id="PTHR46796:SF6">
    <property type="entry name" value="ARAC SUBFAMILY"/>
    <property type="match status" value="1"/>
</dbReference>
<dbReference type="PROSITE" id="PS01124">
    <property type="entry name" value="HTH_ARAC_FAMILY_2"/>
    <property type="match status" value="1"/>
</dbReference>
<keyword evidence="3" id="KW-0804">Transcription</keyword>
<evidence type="ECO:0000313" key="6">
    <source>
        <dbReference type="Proteomes" id="UP001596050"/>
    </source>
</evidence>
<dbReference type="Proteomes" id="UP001596050">
    <property type="component" value="Unassembled WGS sequence"/>
</dbReference>
<dbReference type="InterPro" id="IPR009057">
    <property type="entry name" value="Homeodomain-like_sf"/>
</dbReference>
<evidence type="ECO:0000313" key="5">
    <source>
        <dbReference type="EMBL" id="MFC5462235.1"/>
    </source>
</evidence>
<comment type="caution">
    <text evidence="5">The sequence shown here is derived from an EMBL/GenBank/DDBJ whole genome shotgun (WGS) entry which is preliminary data.</text>
</comment>
<dbReference type="PANTHER" id="PTHR46796">
    <property type="entry name" value="HTH-TYPE TRANSCRIPTIONAL ACTIVATOR RHAS-RELATED"/>
    <property type="match status" value="1"/>
</dbReference>
<evidence type="ECO:0000256" key="2">
    <source>
        <dbReference type="ARBA" id="ARBA00023125"/>
    </source>
</evidence>
<dbReference type="InterPro" id="IPR018062">
    <property type="entry name" value="HTH_AraC-typ_CS"/>
</dbReference>
<dbReference type="Pfam" id="PF12833">
    <property type="entry name" value="HTH_18"/>
    <property type="match status" value="1"/>
</dbReference>
<dbReference type="RefSeq" id="WP_379785683.1">
    <property type="nucleotide sequence ID" value="NZ_JBHSMU010000015.1"/>
</dbReference>
<dbReference type="InterPro" id="IPR050204">
    <property type="entry name" value="AraC_XylS_family_regulators"/>
</dbReference>
<reference evidence="6" key="1">
    <citation type="journal article" date="2019" name="Int. J. Syst. Evol. Microbiol.">
        <title>The Global Catalogue of Microorganisms (GCM) 10K type strain sequencing project: providing services to taxonomists for standard genome sequencing and annotation.</title>
        <authorList>
            <consortium name="The Broad Institute Genomics Platform"/>
            <consortium name="The Broad Institute Genome Sequencing Center for Infectious Disease"/>
            <person name="Wu L."/>
            <person name="Ma J."/>
        </authorList>
    </citation>
    <scope>NUCLEOTIDE SEQUENCE [LARGE SCALE GENOMIC DNA]</scope>
    <source>
        <strain evidence="6">KACC 12649</strain>
    </source>
</reference>
<evidence type="ECO:0000256" key="3">
    <source>
        <dbReference type="ARBA" id="ARBA00023163"/>
    </source>
</evidence>
<dbReference type="SMART" id="SM00342">
    <property type="entry name" value="HTH_ARAC"/>
    <property type="match status" value="1"/>
</dbReference>
<dbReference type="PROSITE" id="PS00041">
    <property type="entry name" value="HTH_ARAC_FAMILY_1"/>
    <property type="match status" value="1"/>
</dbReference>
<keyword evidence="2" id="KW-0238">DNA-binding</keyword>
<sequence length="282" mass="31387">MNTDRAIQLLMSPLPDAGGTPWGGLPVKSFSVSSGFQSRLACPSMHLLLYLKGSPKVSWSNGKQTFRRNWKYGDYSFVGKDLEIRNVSVDGDHEGLAIQIPFEEMDRRMQNFSSLPLHLYGEDPQLFNMALSIKDEIGRGCPCGKIFAESISLALLTYFYGNHCTEQPHGRGRSGGFPPARLRLIEEYIGANLGNNISLLELAALARLSPSRFSRIFSKATGMPPHRYVMHARVERAKTILKSSDRSVTDVALELGFASPSHFSFAFRKSTGTSPREFAQHR</sequence>